<dbReference type="InterPro" id="IPR049548">
    <property type="entry name" value="Sina-like_RING"/>
</dbReference>
<dbReference type="InterPro" id="IPR013083">
    <property type="entry name" value="Znf_RING/FYVE/PHD"/>
</dbReference>
<evidence type="ECO:0000256" key="6">
    <source>
        <dbReference type="ARBA" id="ARBA00022723"/>
    </source>
</evidence>
<dbReference type="EMBL" id="QPKB01000005">
    <property type="protein sequence ID" value="RWR85561.1"/>
    <property type="molecule type" value="Genomic_DNA"/>
</dbReference>
<evidence type="ECO:0000256" key="3">
    <source>
        <dbReference type="ARBA" id="ARBA00009119"/>
    </source>
</evidence>
<dbReference type="Proteomes" id="UP000283530">
    <property type="component" value="Unassembled WGS sequence"/>
</dbReference>
<evidence type="ECO:0000256" key="8">
    <source>
        <dbReference type="ARBA" id="ARBA00022786"/>
    </source>
</evidence>
<evidence type="ECO:0000256" key="7">
    <source>
        <dbReference type="ARBA" id="ARBA00022771"/>
    </source>
</evidence>
<feature type="domain" description="SIAH-type" evidence="13">
    <location>
        <begin position="112"/>
        <end position="170"/>
    </location>
</feature>
<evidence type="ECO:0000259" key="13">
    <source>
        <dbReference type="PROSITE" id="PS51081"/>
    </source>
</evidence>
<dbReference type="Gene3D" id="3.30.40.10">
    <property type="entry name" value="Zinc/RING finger domain, C3HC4 (zinc finger)"/>
    <property type="match status" value="1"/>
</dbReference>
<dbReference type="PANTHER" id="PTHR46632:SF16">
    <property type="entry name" value="E3 UBIQUITIN-PROTEIN LIGASE SINA-LIKE 10"/>
    <property type="match status" value="1"/>
</dbReference>
<keyword evidence="7 11" id="KW-0863">Zinc-finger</keyword>
<evidence type="ECO:0000256" key="5">
    <source>
        <dbReference type="ARBA" id="ARBA00022679"/>
    </source>
</evidence>
<protein>
    <recommendedName>
        <fullName evidence="4">RING-type E3 ubiquitin transferase</fullName>
        <ecNumber evidence="4">2.3.2.27</ecNumber>
    </recommendedName>
</protein>
<dbReference type="CDD" id="cd16571">
    <property type="entry name" value="RING-HC_SIAHs"/>
    <property type="match status" value="1"/>
</dbReference>
<dbReference type="InterPro" id="IPR013010">
    <property type="entry name" value="Znf_SIAH"/>
</dbReference>
<evidence type="ECO:0000256" key="11">
    <source>
        <dbReference type="PROSITE-ProRule" id="PRU00455"/>
    </source>
</evidence>
<comment type="catalytic activity">
    <reaction evidence="1">
        <text>S-ubiquitinyl-[E2 ubiquitin-conjugating enzyme]-L-cysteine + [acceptor protein]-L-lysine = [E2 ubiquitin-conjugating enzyme]-L-cysteine + N(6)-ubiquitinyl-[acceptor protein]-L-lysine.</text>
        <dbReference type="EC" id="2.3.2.27"/>
    </reaction>
</comment>
<evidence type="ECO:0000256" key="1">
    <source>
        <dbReference type="ARBA" id="ARBA00000900"/>
    </source>
</evidence>
<reference evidence="14 15" key="1">
    <citation type="journal article" date="2019" name="Nat. Plants">
        <title>Stout camphor tree genome fills gaps in understanding of flowering plant genome evolution.</title>
        <authorList>
            <person name="Chaw S.M."/>
            <person name="Liu Y.C."/>
            <person name="Wu Y.W."/>
            <person name="Wang H.Y."/>
            <person name="Lin C.I."/>
            <person name="Wu C.S."/>
            <person name="Ke H.M."/>
            <person name="Chang L.Y."/>
            <person name="Hsu C.Y."/>
            <person name="Yang H.T."/>
            <person name="Sudianto E."/>
            <person name="Hsu M.H."/>
            <person name="Wu K.P."/>
            <person name="Wang L.N."/>
            <person name="Leebens-Mack J.H."/>
            <person name="Tsai I.J."/>
        </authorList>
    </citation>
    <scope>NUCLEOTIDE SEQUENCE [LARGE SCALE GENOMIC DNA]</scope>
    <source>
        <strain evidence="15">cv. Chaw 1501</strain>
        <tissue evidence="14">Young leaves</tissue>
    </source>
</reference>
<sequence>MAKFSVGGEGEGASSSSCHRKRRRADSAAEEGFDETSFFEDEEETATKISITIDPDVLDCSICLEPLIPPVFQCDNGHIACSSCCTKLKNKCHSCSLAIYARCLAIEKVVESIKTSCRNARYGCKEEVGYTHRTSHEETCIYSPCSCPISGCTFLGSSEQLSLHFSSMHWASATRFRYNCPFLVSFDKSEPFIILQSEDGHLFLLYNSKETIGNAISVTSIGPRSPVGGFSYDLITRDGGRTLRLQSFTKSLLRRMETSPSIDFLLVPNGFHSCSEQPKMEVCIWSTR</sequence>
<dbReference type="InterPro" id="IPR044286">
    <property type="entry name" value="SINL_plant"/>
</dbReference>
<dbReference type="AlphaFoldDB" id="A0A3S3MSZ2"/>
<dbReference type="GO" id="GO:0016567">
    <property type="term" value="P:protein ubiquitination"/>
    <property type="evidence" value="ECO:0007669"/>
    <property type="project" value="UniProtKB-UniPathway"/>
</dbReference>
<proteinExistence type="inferred from homology"/>
<keyword evidence="8" id="KW-0833">Ubl conjugation pathway</keyword>
<accession>A0A3S3MSZ2</accession>
<dbReference type="Pfam" id="PF21362">
    <property type="entry name" value="Sina_RING"/>
    <property type="match status" value="1"/>
</dbReference>
<comment type="function">
    <text evidence="10">E3 ubiquitin-protein ligase that mediates ubiquitination and subsequent proteasomal degradation of target proteins. E3 ubiquitin ligases accept ubiquitin from an E2 ubiquitin-conjugating enzyme in the form of a thioester and then directly transfers the ubiquitin to targeted substrates. It probably triggers the ubiquitin-mediated degradation of different substrates.</text>
</comment>
<evidence type="ECO:0000256" key="10">
    <source>
        <dbReference type="ARBA" id="ARBA00024004"/>
    </source>
</evidence>
<evidence type="ECO:0000256" key="4">
    <source>
        <dbReference type="ARBA" id="ARBA00012483"/>
    </source>
</evidence>
<name>A0A3S3MSZ2_9MAGN</name>
<dbReference type="SUPFAM" id="SSF49599">
    <property type="entry name" value="TRAF domain-like"/>
    <property type="match status" value="1"/>
</dbReference>
<dbReference type="PROSITE" id="PS51081">
    <property type="entry name" value="ZF_SIAH"/>
    <property type="match status" value="1"/>
</dbReference>
<dbReference type="GO" id="GO:0061630">
    <property type="term" value="F:ubiquitin protein ligase activity"/>
    <property type="evidence" value="ECO:0007669"/>
    <property type="project" value="UniProtKB-EC"/>
</dbReference>
<keyword evidence="9" id="KW-0862">Zinc</keyword>
<dbReference type="EC" id="2.3.2.27" evidence="4"/>
<dbReference type="Pfam" id="PF21361">
    <property type="entry name" value="Sina_ZnF"/>
    <property type="match status" value="1"/>
</dbReference>
<comment type="caution">
    <text evidence="14">The sequence shown here is derived from an EMBL/GenBank/DDBJ whole genome shotgun (WGS) entry which is preliminary data.</text>
</comment>
<evidence type="ECO:0000256" key="12">
    <source>
        <dbReference type="SAM" id="MobiDB-lite"/>
    </source>
</evidence>
<organism evidence="14 15">
    <name type="scientific">Cinnamomum micranthum f. kanehirae</name>
    <dbReference type="NCBI Taxonomy" id="337451"/>
    <lineage>
        <taxon>Eukaryota</taxon>
        <taxon>Viridiplantae</taxon>
        <taxon>Streptophyta</taxon>
        <taxon>Embryophyta</taxon>
        <taxon>Tracheophyta</taxon>
        <taxon>Spermatophyta</taxon>
        <taxon>Magnoliopsida</taxon>
        <taxon>Magnoliidae</taxon>
        <taxon>Laurales</taxon>
        <taxon>Lauraceae</taxon>
        <taxon>Cinnamomum</taxon>
    </lineage>
</organism>
<evidence type="ECO:0000313" key="15">
    <source>
        <dbReference type="Proteomes" id="UP000283530"/>
    </source>
</evidence>
<evidence type="ECO:0000313" key="14">
    <source>
        <dbReference type="EMBL" id="RWR85561.1"/>
    </source>
</evidence>
<gene>
    <name evidence="14" type="ORF">CKAN_01443200</name>
</gene>
<comment type="similarity">
    <text evidence="3">Belongs to the SINA (Seven in absentia) family.</text>
</comment>
<keyword evidence="6" id="KW-0479">Metal-binding</keyword>
<dbReference type="PANTHER" id="PTHR46632">
    <property type="entry name" value="E3 UBIQUITIN-PROTEIN LIGASE SINA-LIKE 4"/>
    <property type="match status" value="1"/>
</dbReference>
<dbReference type="GO" id="GO:0008270">
    <property type="term" value="F:zinc ion binding"/>
    <property type="evidence" value="ECO:0007669"/>
    <property type="project" value="UniProtKB-KW"/>
</dbReference>
<keyword evidence="15" id="KW-1185">Reference proteome</keyword>
<dbReference type="UniPathway" id="UPA00143"/>
<comment type="pathway">
    <text evidence="2">Protein modification; protein ubiquitination.</text>
</comment>
<keyword evidence="5" id="KW-0808">Transferase</keyword>
<dbReference type="OrthoDB" id="4788989at2759"/>
<dbReference type="STRING" id="337451.A0A3S3MSZ2"/>
<evidence type="ECO:0000256" key="2">
    <source>
        <dbReference type="ARBA" id="ARBA00004906"/>
    </source>
</evidence>
<evidence type="ECO:0000256" key="9">
    <source>
        <dbReference type="ARBA" id="ARBA00022833"/>
    </source>
</evidence>
<feature type="region of interest" description="Disordered" evidence="12">
    <location>
        <begin position="1"/>
        <end position="33"/>
    </location>
</feature>